<accession>A0A0R1VCX9</accession>
<sequence length="155" mass="17180">MEMTVTELLTQLEAERIQVASQGLTADQLTQENLLAGLEHVSSQLAAGYLAQFSWQVEMPVGDPVNVRLETNLINVPLIEAPRLDPKLLDQTAPYEVKVYMVIEGDQVNASGLRIDELTTADELMPAVDDYVTPFKNWVTEHIATAINNRESADD</sequence>
<gene>
    <name evidence="1" type="ORF">FC60_GL001139</name>
</gene>
<proteinExistence type="predicted"/>
<comment type="caution">
    <text evidence="1">The sequence shown here is derived from an EMBL/GenBank/DDBJ whole genome shotgun (WGS) entry which is preliminary data.</text>
</comment>
<evidence type="ECO:0000313" key="1">
    <source>
        <dbReference type="EMBL" id="KRM03358.1"/>
    </source>
</evidence>
<organism evidence="1 2">
    <name type="scientific">Limosilactobacillus gastricus DSM 16045</name>
    <dbReference type="NCBI Taxonomy" id="1423749"/>
    <lineage>
        <taxon>Bacteria</taxon>
        <taxon>Bacillati</taxon>
        <taxon>Bacillota</taxon>
        <taxon>Bacilli</taxon>
        <taxon>Lactobacillales</taxon>
        <taxon>Lactobacillaceae</taxon>
        <taxon>Limosilactobacillus</taxon>
    </lineage>
</organism>
<name>A0A0R1VCX9_9LACO</name>
<dbReference type="PATRIC" id="fig|1423749.3.peg.1162"/>
<dbReference type="Proteomes" id="UP000051739">
    <property type="component" value="Unassembled WGS sequence"/>
</dbReference>
<reference evidence="1 2" key="1">
    <citation type="journal article" date="2015" name="Genome Announc.">
        <title>Expanding the biotechnology potential of lactobacilli through comparative genomics of 213 strains and associated genera.</title>
        <authorList>
            <person name="Sun Z."/>
            <person name="Harris H.M."/>
            <person name="McCann A."/>
            <person name="Guo C."/>
            <person name="Argimon S."/>
            <person name="Zhang W."/>
            <person name="Yang X."/>
            <person name="Jeffery I.B."/>
            <person name="Cooney J.C."/>
            <person name="Kagawa T.F."/>
            <person name="Liu W."/>
            <person name="Song Y."/>
            <person name="Salvetti E."/>
            <person name="Wrobel A."/>
            <person name="Rasinkangas P."/>
            <person name="Parkhill J."/>
            <person name="Rea M.C."/>
            <person name="O'Sullivan O."/>
            <person name="Ritari J."/>
            <person name="Douillard F.P."/>
            <person name="Paul Ross R."/>
            <person name="Yang R."/>
            <person name="Briner A.E."/>
            <person name="Felis G.E."/>
            <person name="de Vos W.M."/>
            <person name="Barrangou R."/>
            <person name="Klaenhammer T.R."/>
            <person name="Caufield P.W."/>
            <person name="Cui Y."/>
            <person name="Zhang H."/>
            <person name="O'Toole P.W."/>
        </authorList>
    </citation>
    <scope>NUCLEOTIDE SEQUENCE [LARGE SCALE GENOMIC DNA]</scope>
    <source>
        <strain evidence="1 2">DSM 16045</strain>
    </source>
</reference>
<dbReference type="EMBL" id="AZFN01000003">
    <property type="protein sequence ID" value="KRM03358.1"/>
    <property type="molecule type" value="Genomic_DNA"/>
</dbReference>
<evidence type="ECO:0000313" key="2">
    <source>
        <dbReference type="Proteomes" id="UP000051739"/>
    </source>
</evidence>
<protein>
    <submittedName>
        <fullName evidence="1">Uncharacterized protein</fullName>
    </submittedName>
</protein>
<dbReference type="AlphaFoldDB" id="A0A0R1VCX9"/>
<keyword evidence="2" id="KW-1185">Reference proteome</keyword>
<dbReference type="RefSeq" id="WP_056936745.1">
    <property type="nucleotide sequence ID" value="NZ_AZFN01000003.1"/>
</dbReference>